<dbReference type="PANTHER" id="PTHR13696">
    <property type="entry name" value="P-LOOP CONTAINING NUCLEOSIDE TRIPHOSPHATE HYDROLASE"/>
    <property type="match status" value="1"/>
</dbReference>
<dbReference type="STRING" id="326474.AWB65_01635"/>
<gene>
    <name evidence="2" type="ORF">AWB65_01635</name>
</gene>
<dbReference type="PANTHER" id="PTHR13696:SF52">
    <property type="entry name" value="PARA FAMILY PROTEIN CT_582"/>
    <property type="match status" value="1"/>
</dbReference>
<protein>
    <submittedName>
        <fullName evidence="2">CobQ/CobB/MinD/ParA nucleotide binding domain protein</fullName>
    </submittedName>
</protein>
<reference evidence="2" key="1">
    <citation type="submission" date="2016-01" db="EMBL/GenBank/DDBJ databases">
        <authorList>
            <person name="Peeters C."/>
        </authorList>
    </citation>
    <scope>NUCLEOTIDE SEQUENCE [LARGE SCALE GENOMIC DNA]</scope>
    <source>
        <strain evidence="2">LMG 22934</strain>
    </source>
</reference>
<comment type="caution">
    <text evidence="2">The sequence shown here is derived from an EMBL/GenBank/DDBJ whole genome shotgun (WGS) entry which is preliminary data.</text>
</comment>
<sequence length="806" mass="88719">MEANRPAGRILTFYSYKGGTGRSMCLANVAWLLASSGKRVLVIDWDLEAPGLHRYFQPFLLDEELASSEGLMDMVERYASHAIQRADDASSTDSDWYLKFADISNYLVSLDFEHFPREGRIDLLPAGRQTDRYAVLVSSFNWQNFFDRLGGGGFLEAVKANARAEYDYILIDSRTGVSDTAGICSVQMPDSLVVCLTYNNQSIKGAAAVARSAIAMKRKLTDEALAARRSEKADPAGAVIEDSPREYRVFPVPMRVVLAESERLAMRQAFAQDAFSGMLGHLGGRVSEYWSLVEMPHISFYSYEEVLAPFKDIAHDPKSLLAAYVRLTRFLTDNDVTDYVLPLSPEEKKHYLNAFAETPLRTAPALAAWVDSESEEDALIRAANSAFQMLSDEHQTIARRVLLRLVRIGRTEEGGGYYRIRANLNDFTHEERSVIAQLAKWRLLTVATDVKVSTQSLAGTTQSNEQGVAIADDHLITNWKPLARWLEADHDFLFWRQQLRSYLFIWQQNNREEGVLLAGPLLREADYWTAVRREELSDIELEYVEESRKLAKAMRMATEFTERAAQPEKTATGPLEEYMPAPAKRSTVNVPRKMLAYFLGTALAVSSVALWMSAAKRPAPPEILVKVSPEAPPAASGAPASTNSYQIDVRPAPTTLPPASASVASGPAPYTGTAAAATAGAPASELAQHTRLDIFWCVSSGDGALALAQQMKRSLKDELPFKEVRIAQLPAKRNSDAGYNAVGLQARPDAAFDDERTLADALLSTGAAGSVAAATGYRWWTVPSKQGTKDVLSVFICPAGHSGSGY</sequence>
<dbReference type="Pfam" id="PF20703">
    <property type="entry name" value="nSTAND1"/>
    <property type="match status" value="1"/>
</dbReference>
<dbReference type="Gene3D" id="3.40.50.300">
    <property type="entry name" value="P-loop containing nucleotide triphosphate hydrolases"/>
    <property type="match status" value="1"/>
</dbReference>
<dbReference type="AlphaFoldDB" id="A0A158G7J3"/>
<dbReference type="RefSeq" id="WP_087666666.1">
    <property type="nucleotide sequence ID" value="NZ_FCNW02000005.1"/>
</dbReference>
<dbReference type="Proteomes" id="UP000054977">
    <property type="component" value="Unassembled WGS sequence"/>
</dbReference>
<dbReference type="EMBL" id="FCNW02000005">
    <property type="protein sequence ID" value="SAL27821.1"/>
    <property type="molecule type" value="Genomic_DNA"/>
</dbReference>
<name>A0A158G7J3_9BURK</name>
<evidence type="ECO:0000313" key="3">
    <source>
        <dbReference type="Proteomes" id="UP000054977"/>
    </source>
</evidence>
<keyword evidence="3" id="KW-1185">Reference proteome</keyword>
<dbReference type="InterPro" id="IPR049052">
    <property type="entry name" value="nSTAND1"/>
</dbReference>
<accession>A0A158G7J3</accession>
<feature type="domain" description="Novel STAND NTPase 1" evidence="1">
    <location>
        <begin position="376"/>
        <end position="513"/>
    </location>
</feature>
<dbReference type="OrthoDB" id="9135569at2"/>
<proteinExistence type="predicted"/>
<dbReference type="InterPro" id="IPR027417">
    <property type="entry name" value="P-loop_NTPase"/>
</dbReference>
<evidence type="ECO:0000259" key="1">
    <source>
        <dbReference type="Pfam" id="PF20703"/>
    </source>
</evidence>
<dbReference type="NCBIfam" id="NF047398">
    <property type="entry name" value="AAA_KGGVGR"/>
    <property type="match status" value="1"/>
</dbReference>
<organism evidence="2 3">
    <name type="scientific">Caballeronia humi</name>
    <dbReference type="NCBI Taxonomy" id="326474"/>
    <lineage>
        <taxon>Bacteria</taxon>
        <taxon>Pseudomonadati</taxon>
        <taxon>Pseudomonadota</taxon>
        <taxon>Betaproteobacteria</taxon>
        <taxon>Burkholderiales</taxon>
        <taxon>Burkholderiaceae</taxon>
        <taxon>Caballeronia</taxon>
    </lineage>
</organism>
<dbReference type="InterPro" id="IPR050678">
    <property type="entry name" value="DNA_Partitioning_ATPase"/>
</dbReference>
<evidence type="ECO:0000313" key="2">
    <source>
        <dbReference type="EMBL" id="SAL27821.1"/>
    </source>
</evidence>
<dbReference type="SUPFAM" id="SSF52540">
    <property type="entry name" value="P-loop containing nucleoside triphosphate hydrolases"/>
    <property type="match status" value="1"/>
</dbReference>